<evidence type="ECO:0000313" key="3">
    <source>
        <dbReference type="Proteomes" id="UP001327957"/>
    </source>
</evidence>
<dbReference type="AlphaFoldDB" id="A0AAV9T4U8"/>
<dbReference type="EMBL" id="JASAOK010000044">
    <property type="protein sequence ID" value="KAK6213301.1"/>
    <property type="molecule type" value="Genomic_DNA"/>
</dbReference>
<evidence type="ECO:0000256" key="1">
    <source>
        <dbReference type="SAM" id="MobiDB-lite"/>
    </source>
</evidence>
<accession>A0AAV9T4U8</accession>
<organism evidence="2 3">
    <name type="scientific">Colletotrichum tabaci</name>
    <dbReference type="NCBI Taxonomy" id="1209068"/>
    <lineage>
        <taxon>Eukaryota</taxon>
        <taxon>Fungi</taxon>
        <taxon>Dikarya</taxon>
        <taxon>Ascomycota</taxon>
        <taxon>Pezizomycotina</taxon>
        <taxon>Sordariomycetes</taxon>
        <taxon>Hypocreomycetidae</taxon>
        <taxon>Glomerellales</taxon>
        <taxon>Glomerellaceae</taxon>
        <taxon>Colletotrichum</taxon>
        <taxon>Colletotrichum destructivum species complex</taxon>
    </lineage>
</organism>
<feature type="region of interest" description="Disordered" evidence="1">
    <location>
        <begin position="1"/>
        <end position="29"/>
    </location>
</feature>
<gene>
    <name evidence="2" type="ORF">QIS74_09303</name>
</gene>
<name>A0AAV9T4U8_9PEZI</name>
<sequence length="244" mass="26456">MGCTATNNDNARRGPCPRNHKGHRPDATASGAEHAADWWLIPPTRQKSRAAASKARSVLEDVFLLVPLHLAHMLRPTGTKQCKCRTLACVNVARELLGHYIRLRCANHACSSAHVGRWDHGANDHDASFPVHQRPSERALVDEAVNFLMDGMDGVEADGPGDGDLQLERTASILRVLQGIDADDGARLEIQQVHADPRARCLQLRAPSLGTVWNTTNGISSAMVLAPACGISPVVGWQWNVHGD</sequence>
<reference evidence="2 3" key="1">
    <citation type="submission" date="2023-04" db="EMBL/GenBank/DDBJ databases">
        <title>Colletotrichum tabacum stain YC1 causing leaf anthracnose on Nicotiana tabacum(L.) cv.</title>
        <authorList>
            <person name="Ji Z."/>
            <person name="Wang M."/>
            <person name="Zhang J."/>
            <person name="Wang N."/>
            <person name="Zhou Z."/>
        </authorList>
    </citation>
    <scope>NUCLEOTIDE SEQUENCE [LARGE SCALE GENOMIC DNA]</scope>
    <source>
        <strain evidence="2 3">YC1</strain>
    </source>
</reference>
<keyword evidence="3" id="KW-1185">Reference proteome</keyword>
<proteinExistence type="predicted"/>
<evidence type="ECO:0000313" key="2">
    <source>
        <dbReference type="EMBL" id="KAK6213301.1"/>
    </source>
</evidence>
<protein>
    <submittedName>
        <fullName evidence="2">Uncharacterized protein</fullName>
    </submittedName>
</protein>
<comment type="caution">
    <text evidence="2">The sequence shown here is derived from an EMBL/GenBank/DDBJ whole genome shotgun (WGS) entry which is preliminary data.</text>
</comment>
<dbReference type="Proteomes" id="UP001327957">
    <property type="component" value="Unassembled WGS sequence"/>
</dbReference>